<evidence type="ECO:0000313" key="2">
    <source>
        <dbReference type="EMBL" id="TDE17136.1"/>
    </source>
</evidence>
<name>A0A4R5DRR3_9BACT</name>
<keyword evidence="1" id="KW-1133">Transmembrane helix</keyword>
<feature type="transmembrane region" description="Helical" evidence="1">
    <location>
        <begin position="32"/>
        <end position="51"/>
    </location>
</feature>
<keyword evidence="3" id="KW-1185">Reference proteome</keyword>
<organism evidence="2 3">
    <name type="scientific">Dyadobacter psychrotolerans</name>
    <dbReference type="NCBI Taxonomy" id="2541721"/>
    <lineage>
        <taxon>Bacteria</taxon>
        <taxon>Pseudomonadati</taxon>
        <taxon>Bacteroidota</taxon>
        <taxon>Cytophagia</taxon>
        <taxon>Cytophagales</taxon>
        <taxon>Spirosomataceae</taxon>
        <taxon>Dyadobacter</taxon>
    </lineage>
</organism>
<evidence type="ECO:0000313" key="3">
    <source>
        <dbReference type="Proteomes" id="UP000294850"/>
    </source>
</evidence>
<gene>
    <name evidence="2" type="ORF">E0F88_04330</name>
</gene>
<sequence>MLIIVFIVSLSFIILGQAGNKWFSLSVFSQKLFAVLGQMGIGFFAGFAAYASANHTLIGFLTGFPAH</sequence>
<dbReference type="AlphaFoldDB" id="A0A4R5DRR3"/>
<evidence type="ECO:0000256" key="1">
    <source>
        <dbReference type="SAM" id="Phobius"/>
    </source>
</evidence>
<comment type="caution">
    <text evidence="2">The sequence shown here is derived from an EMBL/GenBank/DDBJ whole genome shotgun (WGS) entry which is preliminary data.</text>
</comment>
<proteinExistence type="predicted"/>
<dbReference type="Proteomes" id="UP000294850">
    <property type="component" value="Unassembled WGS sequence"/>
</dbReference>
<accession>A0A4R5DRR3</accession>
<dbReference type="EMBL" id="SMFL01000002">
    <property type="protein sequence ID" value="TDE17136.1"/>
    <property type="molecule type" value="Genomic_DNA"/>
</dbReference>
<keyword evidence="1" id="KW-0472">Membrane</keyword>
<keyword evidence="1" id="KW-0812">Transmembrane</keyword>
<protein>
    <submittedName>
        <fullName evidence="2">Uncharacterized protein</fullName>
    </submittedName>
</protein>
<dbReference type="RefSeq" id="WP_131956900.1">
    <property type="nucleotide sequence ID" value="NZ_SMFL01000002.1"/>
</dbReference>
<reference evidence="2 3" key="1">
    <citation type="submission" date="2019-03" db="EMBL/GenBank/DDBJ databases">
        <title>Dyadobacter AR-3-6 sp. nov., isolated from arctic soil.</title>
        <authorList>
            <person name="Chaudhary D.K."/>
        </authorList>
    </citation>
    <scope>NUCLEOTIDE SEQUENCE [LARGE SCALE GENOMIC DNA]</scope>
    <source>
        <strain evidence="2 3">AR-3-6</strain>
    </source>
</reference>